<evidence type="ECO:0000256" key="2">
    <source>
        <dbReference type="SAM" id="MobiDB-lite"/>
    </source>
</evidence>
<feature type="region of interest" description="Disordered" evidence="2">
    <location>
        <begin position="1"/>
        <end position="93"/>
    </location>
</feature>
<accession>A0ABY0VCZ2</accession>
<name>A0ABY0VCZ2_9ACTO</name>
<gene>
    <name evidence="3" type="ORF">SAMN04489714_2109</name>
</gene>
<proteinExistence type="predicted"/>
<evidence type="ECO:0000313" key="4">
    <source>
        <dbReference type="Proteomes" id="UP000198976"/>
    </source>
</evidence>
<evidence type="ECO:0008006" key="5">
    <source>
        <dbReference type="Google" id="ProtNLM"/>
    </source>
</evidence>
<dbReference type="Proteomes" id="UP000198976">
    <property type="component" value="Chromosome I"/>
</dbReference>
<feature type="compositionally biased region" description="Polar residues" evidence="2">
    <location>
        <begin position="22"/>
        <end position="44"/>
    </location>
</feature>
<evidence type="ECO:0000256" key="1">
    <source>
        <dbReference type="SAM" id="Coils"/>
    </source>
</evidence>
<keyword evidence="1" id="KW-0175">Coiled coil</keyword>
<evidence type="ECO:0000313" key="3">
    <source>
        <dbReference type="EMBL" id="SDU09182.1"/>
    </source>
</evidence>
<dbReference type="EMBL" id="LT629792">
    <property type="protein sequence ID" value="SDU09182.1"/>
    <property type="molecule type" value="Genomic_DNA"/>
</dbReference>
<organism evidence="3 4">
    <name type="scientific">Schaalia radingae</name>
    <dbReference type="NCBI Taxonomy" id="131110"/>
    <lineage>
        <taxon>Bacteria</taxon>
        <taxon>Bacillati</taxon>
        <taxon>Actinomycetota</taxon>
        <taxon>Actinomycetes</taxon>
        <taxon>Actinomycetales</taxon>
        <taxon>Actinomycetaceae</taxon>
        <taxon>Schaalia</taxon>
    </lineage>
</organism>
<dbReference type="RefSeq" id="WP_157886416.1">
    <property type="nucleotide sequence ID" value="NZ_LT629792.1"/>
</dbReference>
<protein>
    <recommendedName>
        <fullName evidence="5">Scaffolding protein</fullName>
    </recommendedName>
</protein>
<feature type="coiled-coil region" evidence="1">
    <location>
        <begin position="94"/>
        <end position="121"/>
    </location>
</feature>
<keyword evidence="4" id="KW-1185">Reference proteome</keyword>
<sequence length="194" mass="21046">MFTRLEMNRHRNLVFALPDSPQGGSDKNAADTSGETGQPSQPSESVEDATKAEETAADSDSETAQAPEADEPEDDANEPREQATETTPEQAVDYQALQDKNSALADEVEQLKAQIARFETEHQCAAWRAEISKETGVPAEALRGGTREEIEAHAKVLAELLKPRPVVRGAGSQPESPRRSVELETANRLLGINN</sequence>
<feature type="region of interest" description="Disordered" evidence="2">
    <location>
        <begin position="167"/>
        <end position="194"/>
    </location>
</feature>
<reference evidence="3 4" key="1">
    <citation type="submission" date="2016-10" db="EMBL/GenBank/DDBJ databases">
        <authorList>
            <person name="Varghese N."/>
            <person name="Submissions S."/>
        </authorList>
    </citation>
    <scope>NUCLEOTIDE SEQUENCE [LARGE SCALE GENOMIC DNA]</scope>
    <source>
        <strain evidence="3 4">DSM 9169</strain>
    </source>
</reference>